<proteinExistence type="predicted"/>
<sequence>MESNNQSKSTNLSDHSSNPPTVPVAFRDNDLKVCIEEVAAAAYVFE</sequence>
<accession>A0A2P2QQM8</accession>
<reference evidence="2" key="1">
    <citation type="submission" date="2018-02" db="EMBL/GenBank/DDBJ databases">
        <title>Rhizophora mucronata_Transcriptome.</title>
        <authorList>
            <person name="Meera S.P."/>
            <person name="Sreeshan A."/>
            <person name="Augustine A."/>
        </authorList>
    </citation>
    <scope>NUCLEOTIDE SEQUENCE</scope>
    <source>
        <tissue evidence="2">Leaf</tissue>
    </source>
</reference>
<protein>
    <submittedName>
        <fullName evidence="2">Uncharacterized protein</fullName>
    </submittedName>
</protein>
<organism evidence="2">
    <name type="scientific">Rhizophora mucronata</name>
    <name type="common">Asiatic mangrove</name>
    <dbReference type="NCBI Taxonomy" id="61149"/>
    <lineage>
        <taxon>Eukaryota</taxon>
        <taxon>Viridiplantae</taxon>
        <taxon>Streptophyta</taxon>
        <taxon>Embryophyta</taxon>
        <taxon>Tracheophyta</taxon>
        <taxon>Spermatophyta</taxon>
        <taxon>Magnoliopsida</taxon>
        <taxon>eudicotyledons</taxon>
        <taxon>Gunneridae</taxon>
        <taxon>Pentapetalae</taxon>
        <taxon>rosids</taxon>
        <taxon>fabids</taxon>
        <taxon>Malpighiales</taxon>
        <taxon>Rhizophoraceae</taxon>
        <taxon>Rhizophora</taxon>
    </lineage>
</organism>
<dbReference type="EMBL" id="GGEC01088717">
    <property type="protein sequence ID" value="MBX69201.1"/>
    <property type="molecule type" value="Transcribed_RNA"/>
</dbReference>
<dbReference type="AlphaFoldDB" id="A0A2P2QQM8"/>
<name>A0A2P2QQM8_RHIMU</name>
<evidence type="ECO:0000256" key="1">
    <source>
        <dbReference type="SAM" id="MobiDB-lite"/>
    </source>
</evidence>
<feature type="compositionally biased region" description="Polar residues" evidence="1">
    <location>
        <begin position="1"/>
        <end position="19"/>
    </location>
</feature>
<evidence type="ECO:0000313" key="2">
    <source>
        <dbReference type="EMBL" id="MBX69201.1"/>
    </source>
</evidence>
<feature type="region of interest" description="Disordered" evidence="1">
    <location>
        <begin position="1"/>
        <end position="23"/>
    </location>
</feature>